<dbReference type="Gene3D" id="3.40.50.410">
    <property type="entry name" value="von Willebrand factor, type A domain"/>
    <property type="match status" value="1"/>
</dbReference>
<dbReference type="Proteomes" id="UP000319817">
    <property type="component" value="Chromosome"/>
</dbReference>
<dbReference type="PROSITE" id="PS50234">
    <property type="entry name" value="VWFA"/>
    <property type="match status" value="1"/>
</dbReference>
<evidence type="ECO:0000256" key="2">
    <source>
        <dbReference type="SAM" id="Phobius"/>
    </source>
</evidence>
<dbReference type="AlphaFoldDB" id="A0A517NRG8"/>
<evidence type="ECO:0000313" key="5">
    <source>
        <dbReference type="Proteomes" id="UP000319817"/>
    </source>
</evidence>
<feature type="compositionally biased region" description="Low complexity" evidence="1">
    <location>
        <begin position="70"/>
        <end position="90"/>
    </location>
</feature>
<evidence type="ECO:0000313" key="4">
    <source>
        <dbReference type="EMBL" id="QDT09729.1"/>
    </source>
</evidence>
<reference evidence="4 5" key="1">
    <citation type="submission" date="2019-02" db="EMBL/GenBank/DDBJ databases">
        <title>Deep-cultivation of Planctomycetes and their phenomic and genomic characterization uncovers novel biology.</title>
        <authorList>
            <person name="Wiegand S."/>
            <person name="Jogler M."/>
            <person name="Boedeker C."/>
            <person name="Pinto D."/>
            <person name="Vollmers J."/>
            <person name="Rivas-Marin E."/>
            <person name="Kohn T."/>
            <person name="Peeters S.H."/>
            <person name="Heuer A."/>
            <person name="Rast P."/>
            <person name="Oberbeckmann S."/>
            <person name="Bunk B."/>
            <person name="Jeske O."/>
            <person name="Meyerdierks A."/>
            <person name="Storesund J.E."/>
            <person name="Kallscheuer N."/>
            <person name="Luecker S."/>
            <person name="Lage O.M."/>
            <person name="Pohl T."/>
            <person name="Merkel B.J."/>
            <person name="Hornburger P."/>
            <person name="Mueller R.-W."/>
            <person name="Bruemmer F."/>
            <person name="Labrenz M."/>
            <person name="Spormann A.M."/>
            <person name="Op den Camp H."/>
            <person name="Overmann J."/>
            <person name="Amann R."/>
            <person name="Jetten M.S.M."/>
            <person name="Mascher T."/>
            <person name="Medema M.H."/>
            <person name="Devos D.P."/>
            <person name="Kaster A.-K."/>
            <person name="Ovreas L."/>
            <person name="Rohde M."/>
            <person name="Galperin M.Y."/>
            <person name="Jogler C."/>
        </authorList>
    </citation>
    <scope>NUCLEOTIDE SEQUENCE [LARGE SCALE GENOMIC DNA]</scope>
    <source>
        <strain evidence="4 5">K23_9</strain>
    </source>
</reference>
<keyword evidence="2" id="KW-0812">Transmembrane</keyword>
<evidence type="ECO:0000259" key="3">
    <source>
        <dbReference type="PROSITE" id="PS50234"/>
    </source>
</evidence>
<dbReference type="InterPro" id="IPR036465">
    <property type="entry name" value="vWFA_dom_sf"/>
</dbReference>
<proteinExistence type="predicted"/>
<gene>
    <name evidence="4" type="ORF">K239x_16790</name>
</gene>
<dbReference type="SUPFAM" id="SSF53300">
    <property type="entry name" value="vWA-like"/>
    <property type="match status" value="1"/>
</dbReference>
<dbReference type="RefSeq" id="WP_145417323.1">
    <property type="nucleotide sequence ID" value="NZ_CP036526.1"/>
</dbReference>
<feature type="region of interest" description="Disordered" evidence="1">
    <location>
        <begin position="70"/>
        <end position="100"/>
    </location>
</feature>
<dbReference type="CDD" id="cd00198">
    <property type="entry name" value="vWFA"/>
    <property type="match status" value="1"/>
</dbReference>
<keyword evidence="2" id="KW-0472">Membrane</keyword>
<name>A0A517NRG8_9BACT</name>
<dbReference type="OrthoDB" id="288124at2"/>
<protein>
    <recommendedName>
        <fullName evidence="3">VWFA domain-containing protein</fullName>
    </recommendedName>
</protein>
<dbReference type="InterPro" id="IPR002035">
    <property type="entry name" value="VWF_A"/>
</dbReference>
<organism evidence="4 5">
    <name type="scientific">Stieleria marina</name>
    <dbReference type="NCBI Taxonomy" id="1930275"/>
    <lineage>
        <taxon>Bacteria</taxon>
        <taxon>Pseudomonadati</taxon>
        <taxon>Planctomycetota</taxon>
        <taxon>Planctomycetia</taxon>
        <taxon>Pirellulales</taxon>
        <taxon>Pirellulaceae</taxon>
        <taxon>Stieleria</taxon>
    </lineage>
</organism>
<keyword evidence="5" id="KW-1185">Reference proteome</keyword>
<dbReference type="EMBL" id="CP036526">
    <property type="protein sequence ID" value="QDT09729.1"/>
    <property type="molecule type" value="Genomic_DNA"/>
</dbReference>
<feature type="domain" description="VWFA" evidence="3">
    <location>
        <begin position="280"/>
        <end position="436"/>
    </location>
</feature>
<sequence>MRDTLIVSDGREFHEIDADDFASAADAGFYRPEMQGRTIVGDGRYHFEIPSCDVTKACENGFVDLLCDPSAPSQASSQSSDQPDASTSQPIPSPPDQPGRFTLLAELNRAEQLAQQDAIEQQDDLESASGLNYYRVFARQWLAARRVFLERQLGSHGISIAIHVAIFLLLASLVLVDDRQQKSVLIASVSRTSNAIEEIIIEPESLEITEPKDSQSQDSPPESEEVEIAITQEVAIDFMGAVSIPSIKPPAAPSKTNGKAMEVPKKTASAVFGTKQAANDYIFVIDNSNSMSRGRFETALHELMIAVNGLNKKQRFYVIFYSDCAYPMMYPNSVTQMAYATNSNKQRLFLWLNTVQLCLKTNGKEAIEAAFKMDPDVIYVLGDGAFTDKASRHFASQPRGRTILNTRGMQVAPNLAKSFEALAKAHGGDYKDVGVLPAAAARAKAFPIPRNNKRNGVWGRNLPVQ</sequence>
<evidence type="ECO:0000256" key="1">
    <source>
        <dbReference type="SAM" id="MobiDB-lite"/>
    </source>
</evidence>
<keyword evidence="2" id="KW-1133">Transmembrane helix</keyword>
<feature type="transmembrane region" description="Helical" evidence="2">
    <location>
        <begin position="153"/>
        <end position="176"/>
    </location>
</feature>
<accession>A0A517NRG8</accession>